<dbReference type="OrthoDB" id="1166395at2759"/>
<dbReference type="GO" id="GO:0009631">
    <property type="term" value="P:cold acclimation"/>
    <property type="evidence" value="ECO:0007669"/>
    <property type="project" value="TreeGrafter"/>
</dbReference>
<dbReference type="GO" id="GO:0009737">
    <property type="term" value="P:response to abscisic acid"/>
    <property type="evidence" value="ECO:0007669"/>
    <property type="project" value="TreeGrafter"/>
</dbReference>
<dbReference type="EMBL" id="JACGCM010001002">
    <property type="protein sequence ID" value="KAF6163084.1"/>
    <property type="molecule type" value="Genomic_DNA"/>
</dbReference>
<feature type="compositionally biased region" description="Basic and acidic residues" evidence="2">
    <location>
        <begin position="114"/>
        <end position="123"/>
    </location>
</feature>
<feature type="compositionally biased region" description="Basic and acidic residues" evidence="2">
    <location>
        <begin position="93"/>
        <end position="105"/>
    </location>
</feature>
<feature type="compositionally biased region" description="Basic and acidic residues" evidence="2">
    <location>
        <begin position="140"/>
        <end position="157"/>
    </location>
</feature>
<dbReference type="PANTHER" id="PTHR33346">
    <property type="entry name" value="DEHYDRIN XERO 2-RELATED"/>
    <property type="match status" value="1"/>
</dbReference>
<dbReference type="Proteomes" id="UP000541444">
    <property type="component" value="Unassembled WGS sequence"/>
</dbReference>
<dbReference type="PANTHER" id="PTHR33346:SF39">
    <property type="entry name" value="DEHYDRIN"/>
    <property type="match status" value="1"/>
</dbReference>
<feature type="region of interest" description="Disordered" evidence="2">
    <location>
        <begin position="1"/>
        <end position="174"/>
    </location>
</feature>
<protein>
    <recommendedName>
        <fullName evidence="5">Dehydrin</fullName>
    </recommendedName>
</protein>
<feature type="compositionally biased region" description="Basic and acidic residues" evidence="2">
    <location>
        <begin position="58"/>
        <end position="73"/>
    </location>
</feature>
<name>A0A7J7N7T3_9MAGN</name>
<evidence type="ECO:0008006" key="5">
    <source>
        <dbReference type="Google" id="ProtNLM"/>
    </source>
</evidence>
<organism evidence="3 4">
    <name type="scientific">Kingdonia uniflora</name>
    <dbReference type="NCBI Taxonomy" id="39325"/>
    <lineage>
        <taxon>Eukaryota</taxon>
        <taxon>Viridiplantae</taxon>
        <taxon>Streptophyta</taxon>
        <taxon>Embryophyta</taxon>
        <taxon>Tracheophyta</taxon>
        <taxon>Spermatophyta</taxon>
        <taxon>Magnoliopsida</taxon>
        <taxon>Ranunculales</taxon>
        <taxon>Circaeasteraceae</taxon>
        <taxon>Kingdonia</taxon>
    </lineage>
</organism>
<dbReference type="PROSITE" id="PS00823">
    <property type="entry name" value="DEHYDRIN_2"/>
    <property type="match status" value="1"/>
</dbReference>
<dbReference type="GO" id="GO:0005829">
    <property type="term" value="C:cytosol"/>
    <property type="evidence" value="ECO:0007669"/>
    <property type="project" value="TreeGrafter"/>
</dbReference>
<evidence type="ECO:0000313" key="3">
    <source>
        <dbReference type="EMBL" id="KAF6163084.1"/>
    </source>
</evidence>
<feature type="compositionally biased region" description="Gly residues" evidence="2">
    <location>
        <begin position="22"/>
        <end position="35"/>
    </location>
</feature>
<gene>
    <name evidence="3" type="ORF">GIB67_001412</name>
</gene>
<dbReference type="InterPro" id="IPR000167">
    <property type="entry name" value="Dehydrin"/>
</dbReference>
<evidence type="ECO:0000313" key="4">
    <source>
        <dbReference type="Proteomes" id="UP000541444"/>
    </source>
</evidence>
<keyword evidence="4" id="KW-1185">Reference proteome</keyword>
<dbReference type="InterPro" id="IPR030513">
    <property type="entry name" value="Dehydrin_CS"/>
</dbReference>
<reference evidence="3 4" key="1">
    <citation type="journal article" date="2020" name="IScience">
        <title>Genome Sequencing of the Endangered Kingdonia uniflora (Circaeasteraceae, Ranunculales) Reveals Potential Mechanisms of Evolutionary Specialization.</title>
        <authorList>
            <person name="Sun Y."/>
            <person name="Deng T."/>
            <person name="Zhang A."/>
            <person name="Moore M.J."/>
            <person name="Landis J.B."/>
            <person name="Lin N."/>
            <person name="Zhang H."/>
            <person name="Zhang X."/>
            <person name="Huang J."/>
            <person name="Zhang X."/>
            <person name="Sun H."/>
            <person name="Wang H."/>
        </authorList>
    </citation>
    <scope>NUCLEOTIDE SEQUENCE [LARGE SCALE GENOMIC DNA]</scope>
    <source>
        <strain evidence="3">TB1705</strain>
        <tissue evidence="3">Leaf</tissue>
    </source>
</reference>
<sequence length="174" mass="18651">MTDRNPQSKTTDEYGNPVHQTGLGGFGGEQGGIGHGQQQQKGTGDFGQGGQQQQHRGQHQENKDLLEKIKEKLPGTGTGECQEGKGHRGQQLENKDMMEKIKEKLPGTGTGTGTHDKIAREHGGTGTGTCQTRQQQENKGVMDKIKEKLPGTHDKDTGMTGTGRDTGHGTGQPR</sequence>
<dbReference type="Pfam" id="PF00257">
    <property type="entry name" value="Dehydrin"/>
    <property type="match status" value="1"/>
</dbReference>
<evidence type="ECO:0000256" key="1">
    <source>
        <dbReference type="RuleBase" id="RU003995"/>
    </source>
</evidence>
<evidence type="ECO:0000256" key="2">
    <source>
        <dbReference type="SAM" id="MobiDB-lite"/>
    </source>
</evidence>
<dbReference type="GO" id="GO:0009414">
    <property type="term" value="P:response to water deprivation"/>
    <property type="evidence" value="ECO:0007669"/>
    <property type="project" value="TreeGrafter"/>
</dbReference>
<accession>A0A7J7N7T3</accession>
<comment type="caution">
    <text evidence="3">The sequence shown here is derived from an EMBL/GenBank/DDBJ whole genome shotgun (WGS) entry which is preliminary data.</text>
</comment>
<comment type="similarity">
    <text evidence="1">Belongs to the plant dehydrin family.</text>
</comment>
<proteinExistence type="inferred from homology"/>
<dbReference type="AlphaFoldDB" id="A0A7J7N7T3"/>